<dbReference type="Gene3D" id="3.90.1310.10">
    <property type="entry name" value="Penicillin-binding protein 2a (Domain 2)"/>
    <property type="match status" value="1"/>
</dbReference>
<dbReference type="RefSeq" id="WP_188672437.1">
    <property type="nucleotide sequence ID" value="NZ_BMJH01000001.1"/>
</dbReference>
<keyword evidence="4" id="KW-1185">Reference proteome</keyword>
<dbReference type="InterPro" id="IPR001460">
    <property type="entry name" value="PCN-bd_Tpept"/>
</dbReference>
<organism evidence="3 4">
    <name type="scientific">Hoyosella rhizosphaerae</name>
    <dbReference type="NCBI Taxonomy" id="1755582"/>
    <lineage>
        <taxon>Bacteria</taxon>
        <taxon>Bacillati</taxon>
        <taxon>Actinomycetota</taxon>
        <taxon>Actinomycetes</taxon>
        <taxon>Mycobacteriales</taxon>
        <taxon>Hoyosellaceae</taxon>
        <taxon>Hoyosella</taxon>
    </lineage>
</organism>
<dbReference type="Pfam" id="PF21922">
    <property type="entry name" value="PBP_dimer_2"/>
    <property type="match status" value="1"/>
</dbReference>
<reference evidence="3" key="1">
    <citation type="journal article" date="2014" name="Int. J. Syst. Evol. Microbiol.">
        <title>Complete genome sequence of Corynebacterium casei LMG S-19264T (=DSM 44701T), isolated from a smear-ripened cheese.</title>
        <authorList>
            <consortium name="US DOE Joint Genome Institute (JGI-PGF)"/>
            <person name="Walter F."/>
            <person name="Albersmeier A."/>
            <person name="Kalinowski J."/>
            <person name="Ruckert C."/>
        </authorList>
    </citation>
    <scope>NUCLEOTIDE SEQUENCE</scope>
    <source>
        <strain evidence="3">CGMCC 1.15478</strain>
    </source>
</reference>
<comment type="caution">
    <text evidence="3">The sequence shown here is derived from an EMBL/GenBank/DDBJ whole genome shotgun (WGS) entry which is preliminary data.</text>
</comment>
<dbReference type="SUPFAM" id="SSF56601">
    <property type="entry name" value="beta-lactamase/transpeptidase-like"/>
    <property type="match status" value="1"/>
</dbReference>
<dbReference type="Gene3D" id="3.40.710.10">
    <property type="entry name" value="DD-peptidase/beta-lactamase superfamily"/>
    <property type="match status" value="1"/>
</dbReference>
<dbReference type="Proteomes" id="UP000641514">
    <property type="component" value="Unassembled WGS sequence"/>
</dbReference>
<reference evidence="3" key="2">
    <citation type="submission" date="2020-09" db="EMBL/GenBank/DDBJ databases">
        <authorList>
            <person name="Sun Q."/>
            <person name="Zhou Y."/>
        </authorList>
    </citation>
    <scope>NUCLEOTIDE SEQUENCE</scope>
    <source>
        <strain evidence="3">CGMCC 1.15478</strain>
    </source>
</reference>
<gene>
    <name evidence="3" type="primary">pbpA</name>
    <name evidence="3" type="ORF">GCM10011410_16000</name>
</gene>
<dbReference type="InterPro" id="IPR012338">
    <property type="entry name" value="Beta-lactam/transpept-like"/>
</dbReference>
<dbReference type="GO" id="GO:0008658">
    <property type="term" value="F:penicillin binding"/>
    <property type="evidence" value="ECO:0007669"/>
    <property type="project" value="InterPro"/>
</dbReference>
<protein>
    <submittedName>
        <fullName evidence="3">Penicillin-binding protein A</fullName>
    </submittedName>
</protein>
<dbReference type="GO" id="GO:0071555">
    <property type="term" value="P:cell wall organization"/>
    <property type="evidence" value="ECO:0007669"/>
    <property type="project" value="TreeGrafter"/>
</dbReference>
<accession>A0A916U8B7</accession>
<dbReference type="EMBL" id="BMJH01000001">
    <property type="protein sequence ID" value="GGC64278.1"/>
    <property type="molecule type" value="Genomic_DNA"/>
</dbReference>
<name>A0A916U8B7_9ACTN</name>
<evidence type="ECO:0000313" key="3">
    <source>
        <dbReference type="EMBL" id="GGC64278.1"/>
    </source>
</evidence>
<evidence type="ECO:0000259" key="1">
    <source>
        <dbReference type="Pfam" id="PF00905"/>
    </source>
</evidence>
<dbReference type="Pfam" id="PF00905">
    <property type="entry name" value="Transpeptidase"/>
    <property type="match status" value="1"/>
</dbReference>
<evidence type="ECO:0000313" key="4">
    <source>
        <dbReference type="Proteomes" id="UP000641514"/>
    </source>
</evidence>
<dbReference type="InterPro" id="IPR054120">
    <property type="entry name" value="PBPA_dimer"/>
</dbReference>
<feature type="domain" description="Penicillin binding protein A dimerisation" evidence="2">
    <location>
        <begin position="52"/>
        <end position="141"/>
    </location>
</feature>
<dbReference type="InterPro" id="IPR050515">
    <property type="entry name" value="Beta-lactam/transpept"/>
</dbReference>
<dbReference type="GO" id="GO:0005886">
    <property type="term" value="C:plasma membrane"/>
    <property type="evidence" value="ECO:0007669"/>
    <property type="project" value="TreeGrafter"/>
</dbReference>
<dbReference type="PANTHER" id="PTHR30627:SF24">
    <property type="entry name" value="PENICILLIN-BINDING PROTEIN 4B"/>
    <property type="match status" value="1"/>
</dbReference>
<sequence length="495" mass="51526">MNTPLKRAALAVMVMVALLIGNAAYVQVFKADELRANPFNSRVLLDEFARHRGQISAAGQVLASSIPIDSRFRYQRTYPAQPGNPNSPEAFAPITGFYSMQFRTSGLENAEDSILNGSDDQLFGRRLLDLITGRDPRGGNVVTTLQPFVQQVAYDELASRGYAGSVVAIEPSTGEILAMASAPSYDPNPLANHDSSISQGAWDELQADPRNPMLNRAAQSTYPPGSTFKVVSTAAALASGVTPNDQFTAAAQYTLPGTNTTLQNYGGATCGGGASTTLFNAFRLSCNTAFVEMGIATGTSALKDTASAFGIDSGEWDIPLRVAPSTVGEIDDSAALGQSSIGQRDVALTPLQNAVIAATVANGGMRLEPQLVHQLQGPNLSVLSSAQPTEVQRAISPAIAETLTQMMIASELNTTGAGAVPGVQIASKTGTAEHGTDPRNTPPHAWYIAFAPAENPRVAVAVIVEDGGDRSLAATGGSVAAPIGRAVIRAALQGG</sequence>
<dbReference type="PANTHER" id="PTHR30627">
    <property type="entry name" value="PEPTIDOGLYCAN D,D-TRANSPEPTIDASE"/>
    <property type="match status" value="1"/>
</dbReference>
<dbReference type="GO" id="GO:0071972">
    <property type="term" value="F:peptidoglycan L,D-transpeptidase activity"/>
    <property type="evidence" value="ECO:0007669"/>
    <property type="project" value="TreeGrafter"/>
</dbReference>
<feature type="domain" description="Penicillin-binding protein transpeptidase" evidence="1">
    <location>
        <begin position="164"/>
        <end position="488"/>
    </location>
</feature>
<proteinExistence type="predicted"/>
<evidence type="ECO:0000259" key="2">
    <source>
        <dbReference type="Pfam" id="PF21922"/>
    </source>
</evidence>
<dbReference type="AlphaFoldDB" id="A0A916U8B7"/>